<reference evidence="3" key="1">
    <citation type="submission" date="2024-02" db="UniProtKB">
        <authorList>
            <consortium name="WormBaseParasite"/>
        </authorList>
    </citation>
    <scope>IDENTIFICATION</scope>
</reference>
<evidence type="ECO:0000313" key="2">
    <source>
        <dbReference type="Proteomes" id="UP000887575"/>
    </source>
</evidence>
<dbReference type="WBParaSite" id="MBELARI_LOCUS16462">
    <property type="protein sequence ID" value="MBELARI_LOCUS16462"/>
    <property type="gene ID" value="MBELARI_LOCUS16462"/>
</dbReference>
<dbReference type="InterPro" id="IPR019425">
    <property type="entry name" value="7TM_GPCR_serpentine_rcpt_Srt"/>
</dbReference>
<keyword evidence="2" id="KW-1185">Reference proteome</keyword>
<keyword evidence="1" id="KW-1133">Transmembrane helix</keyword>
<proteinExistence type="predicted"/>
<organism evidence="2 3">
    <name type="scientific">Mesorhabditis belari</name>
    <dbReference type="NCBI Taxonomy" id="2138241"/>
    <lineage>
        <taxon>Eukaryota</taxon>
        <taxon>Metazoa</taxon>
        <taxon>Ecdysozoa</taxon>
        <taxon>Nematoda</taxon>
        <taxon>Chromadorea</taxon>
        <taxon>Rhabditida</taxon>
        <taxon>Rhabditina</taxon>
        <taxon>Rhabditomorpha</taxon>
        <taxon>Rhabditoidea</taxon>
        <taxon>Rhabditidae</taxon>
        <taxon>Mesorhabditinae</taxon>
        <taxon>Mesorhabditis</taxon>
    </lineage>
</organism>
<dbReference type="PANTHER" id="PTHR23021">
    <property type="entry name" value="SERPENTINE RECEPTOR, CLASS T"/>
    <property type="match status" value="1"/>
</dbReference>
<evidence type="ECO:0000313" key="3">
    <source>
        <dbReference type="WBParaSite" id="MBELARI_LOCUS16462"/>
    </source>
</evidence>
<dbReference type="SUPFAM" id="SSF81321">
    <property type="entry name" value="Family A G protein-coupled receptor-like"/>
    <property type="match status" value="1"/>
</dbReference>
<protein>
    <submittedName>
        <fullName evidence="3">Uncharacterized protein</fullName>
    </submittedName>
</protein>
<evidence type="ECO:0000256" key="1">
    <source>
        <dbReference type="SAM" id="Phobius"/>
    </source>
</evidence>
<feature type="transmembrane region" description="Helical" evidence="1">
    <location>
        <begin position="37"/>
        <end position="61"/>
    </location>
</feature>
<dbReference type="AlphaFoldDB" id="A0AAF3EQU2"/>
<keyword evidence="1" id="KW-0472">Membrane</keyword>
<name>A0AAF3EQU2_9BILA</name>
<feature type="transmembrane region" description="Helical" evidence="1">
    <location>
        <begin position="110"/>
        <end position="132"/>
    </location>
</feature>
<feature type="transmembrane region" description="Helical" evidence="1">
    <location>
        <begin position="153"/>
        <end position="170"/>
    </location>
</feature>
<feature type="transmembrane region" description="Helical" evidence="1">
    <location>
        <begin position="200"/>
        <end position="223"/>
    </location>
</feature>
<dbReference type="PANTHER" id="PTHR23021:SF11">
    <property type="entry name" value="SERPENTINE RECEPTOR, CLASS T"/>
    <property type="match status" value="1"/>
</dbReference>
<dbReference type="Gene3D" id="1.20.1070.10">
    <property type="entry name" value="Rhodopsin 7-helix transmembrane proteins"/>
    <property type="match status" value="1"/>
</dbReference>
<feature type="transmembrane region" description="Helical" evidence="1">
    <location>
        <begin position="243"/>
        <end position="267"/>
    </location>
</feature>
<sequence length="317" mass="36456">MQTYFEYASLEENPRYSCVNNTMSYEEMAARHEKHPIIGGIFIVAGIFFEICYILSLSVIWSKEFVQMSCFKLMFCLGVVDCLCIVLSNFLSGFFYIVGFEYCMAPHMSFIMGALVNGFFNTCCMLCLFLVFNRLVDVWKPQFGEMLFKGGRTWIFVFLAVAYGIFFAIIPPPCLFNADYGTVIYHPLIPGKENLEYTSIYQTVANLITGTSICLCYVLIYVIHSIRMRGVDAKSQSRVQRKILIQAVCVCFFTFTTATIWGSLIFIPPYPFMMHLGQLSWELMHGMPAIVYLFLNKTIQRQAFRKVSDCLKMFNLI</sequence>
<dbReference type="Pfam" id="PF10321">
    <property type="entry name" value="7TM_GPCR_Srt"/>
    <property type="match status" value="1"/>
</dbReference>
<dbReference type="Proteomes" id="UP000887575">
    <property type="component" value="Unassembled WGS sequence"/>
</dbReference>
<feature type="transmembrane region" description="Helical" evidence="1">
    <location>
        <begin position="73"/>
        <end position="98"/>
    </location>
</feature>
<feature type="transmembrane region" description="Helical" evidence="1">
    <location>
        <begin position="279"/>
        <end position="295"/>
    </location>
</feature>
<keyword evidence="1" id="KW-0812">Transmembrane</keyword>
<accession>A0AAF3EQU2</accession>